<dbReference type="AlphaFoldDB" id="B6QR94"/>
<reference evidence="6" key="1">
    <citation type="journal article" date="2015" name="Genome Announc.">
        <title>Genome sequence of the AIDS-associated pathogen Penicillium marneffei (ATCC18224) and its near taxonomic relative Talaromyces stipitatus (ATCC10500).</title>
        <authorList>
            <person name="Nierman W.C."/>
            <person name="Fedorova-Abrams N.D."/>
            <person name="Andrianopoulos A."/>
        </authorList>
    </citation>
    <scope>NUCLEOTIDE SEQUENCE [LARGE SCALE GENOMIC DNA]</scope>
    <source>
        <strain evidence="6">ATCC 18224 / CBS 334.59 / QM 7333</strain>
    </source>
</reference>
<evidence type="ECO:0008006" key="7">
    <source>
        <dbReference type="Google" id="ProtNLM"/>
    </source>
</evidence>
<dbReference type="Gene3D" id="3.50.50.60">
    <property type="entry name" value="FAD/NAD(P)-binding domain"/>
    <property type="match status" value="1"/>
</dbReference>
<accession>B6QR94</accession>
<dbReference type="InterPro" id="IPR050346">
    <property type="entry name" value="FMO-like"/>
</dbReference>
<dbReference type="InterPro" id="IPR036188">
    <property type="entry name" value="FAD/NAD-bd_sf"/>
</dbReference>
<dbReference type="GO" id="GO:0004499">
    <property type="term" value="F:N,N-dimethylaniline monooxygenase activity"/>
    <property type="evidence" value="ECO:0007669"/>
    <property type="project" value="InterPro"/>
</dbReference>
<keyword evidence="3" id="KW-0274">FAD</keyword>
<evidence type="ECO:0000256" key="2">
    <source>
        <dbReference type="ARBA" id="ARBA00022630"/>
    </source>
</evidence>
<dbReference type="InterPro" id="IPR020946">
    <property type="entry name" value="Flavin_mOase-like"/>
</dbReference>
<dbReference type="PhylomeDB" id="B6QR94"/>
<keyword evidence="6" id="KW-1185">Reference proteome</keyword>
<keyword evidence="2" id="KW-0285">Flavoprotein</keyword>
<organism evidence="5 6">
    <name type="scientific">Talaromyces marneffei (strain ATCC 18224 / CBS 334.59 / QM 7333)</name>
    <name type="common">Penicillium marneffei</name>
    <dbReference type="NCBI Taxonomy" id="441960"/>
    <lineage>
        <taxon>Eukaryota</taxon>
        <taxon>Fungi</taxon>
        <taxon>Dikarya</taxon>
        <taxon>Ascomycota</taxon>
        <taxon>Pezizomycotina</taxon>
        <taxon>Eurotiomycetes</taxon>
        <taxon>Eurotiomycetidae</taxon>
        <taxon>Eurotiales</taxon>
        <taxon>Trichocomaceae</taxon>
        <taxon>Talaromyces</taxon>
        <taxon>Talaromyces sect. Talaromyces</taxon>
    </lineage>
</organism>
<dbReference type="GO" id="GO:0050661">
    <property type="term" value="F:NADP binding"/>
    <property type="evidence" value="ECO:0007669"/>
    <property type="project" value="InterPro"/>
</dbReference>
<evidence type="ECO:0000256" key="1">
    <source>
        <dbReference type="ARBA" id="ARBA00009183"/>
    </source>
</evidence>
<evidence type="ECO:0000256" key="4">
    <source>
        <dbReference type="ARBA" id="ARBA00023002"/>
    </source>
</evidence>
<dbReference type="OrthoDB" id="66881at2759"/>
<dbReference type="PANTHER" id="PTHR23023">
    <property type="entry name" value="DIMETHYLANILINE MONOOXYGENASE"/>
    <property type="match status" value="1"/>
</dbReference>
<proteinExistence type="inferred from homology"/>
<dbReference type="PRINTS" id="PR00368">
    <property type="entry name" value="FADPNR"/>
</dbReference>
<evidence type="ECO:0000256" key="3">
    <source>
        <dbReference type="ARBA" id="ARBA00022827"/>
    </source>
</evidence>
<dbReference type="Proteomes" id="UP000001294">
    <property type="component" value="Unassembled WGS sequence"/>
</dbReference>
<name>B6QR94_TALMQ</name>
<dbReference type="Pfam" id="PF00743">
    <property type="entry name" value="FMO-like"/>
    <property type="match status" value="1"/>
</dbReference>
<sequence>MNTTKKVAIIGAGPSGLVMAKTLLHNYPKGYFEPIVFDSKPTVGGIWAVTRPDGSSTSKNLGPSDFVDCFMRTNLSRFTVSFSDHSWNEENQSNEGNEEDMFPQAWKVGEYLKSYANRFLPREALRLSSRVRSTRRNQNDNDNTPMMGKWTVEWTDQRHTDGEKHLSESFDYLVVASGYFSRPYIPSITGLDEFPKDRIIHSSSLRSNSQILDSLGEDDGKILVVGGSMSGAEAATSIALDLSSTRKDSKTTRSVHHITTRPFWAVPTYLPANDQPGSFLPLDIVMYDLARRPPGDIQYALGPVTTERANMVHAYFESLIGSDQSDMAERLALRAKSEDRNSAPWVAVTDYYPGFVRCGDIVPTLGRVSAAHWTTAEAETKGVVEIEQNDGNTVKLDNVAAIIFATGFTPFESLFFLPDDVLRTLEYTENDTVFPIVLDEKSVRNPDIPDLGFVGMYRGPYWGVMEMQARSLARQWSGHIDTNNDTTKVKYLRTASSSRAQFPMGDYVGLMETFARELQIPRKPIQDNITERTGAVIPARYCMPTNTDVNSNNNSSSSSSNNMINSLQNLLLDPTELSSAHKERQRGFSKAILRALHGHWRYEREILPETTTMTGQASIHLQKASYNEDAGFTTEFVYEEDSSTMQQDDPQVTFRISEEDGGIYTSRQDATVGRFIFVNVETINDDDSNAPYQYRHFAKEFDMTSSDIERKYIFNLKGVTITSWVTKVEDKRTNTATVTIYSRQTDSSAI</sequence>
<dbReference type="VEuPathDB" id="FungiDB:PMAA_043330"/>
<dbReference type="HOGENOM" id="CLU_023116_0_0_1"/>
<evidence type="ECO:0000313" key="5">
    <source>
        <dbReference type="EMBL" id="EEA20496.1"/>
    </source>
</evidence>
<evidence type="ECO:0000313" key="6">
    <source>
        <dbReference type="Proteomes" id="UP000001294"/>
    </source>
</evidence>
<protein>
    <recommendedName>
        <fullName evidence="7">FAD/NAD(P)-binding domain-containing protein</fullName>
    </recommendedName>
</protein>
<gene>
    <name evidence="5" type="ORF">PMAA_043330</name>
</gene>
<dbReference type="EMBL" id="DS995904">
    <property type="protein sequence ID" value="EEA20496.1"/>
    <property type="molecule type" value="Genomic_DNA"/>
</dbReference>
<keyword evidence="4" id="KW-0560">Oxidoreductase</keyword>
<comment type="similarity">
    <text evidence="1">Belongs to the FMO family.</text>
</comment>
<dbReference type="GO" id="GO:0050660">
    <property type="term" value="F:flavin adenine dinucleotide binding"/>
    <property type="evidence" value="ECO:0007669"/>
    <property type="project" value="InterPro"/>
</dbReference>
<dbReference type="SUPFAM" id="SSF51905">
    <property type="entry name" value="FAD/NAD(P)-binding domain"/>
    <property type="match status" value="1"/>
</dbReference>